<dbReference type="Gramene" id="OMO87579">
    <property type="protein sequence ID" value="OMO87579"/>
    <property type="gene ID" value="CCACVL1_08912"/>
</dbReference>
<dbReference type="EMBL" id="AWWV01009197">
    <property type="protein sequence ID" value="OMO87579.1"/>
    <property type="molecule type" value="Genomic_DNA"/>
</dbReference>
<keyword evidence="2" id="KW-0433">Leucine-rich repeat</keyword>
<keyword evidence="9" id="KW-0732">Signal</keyword>
<dbReference type="FunFam" id="3.80.10.10:FF:000383">
    <property type="entry name" value="Leucine-rich repeat receptor protein kinase EMS1"/>
    <property type="match status" value="1"/>
</dbReference>
<feature type="domain" description="Protein kinase" evidence="10">
    <location>
        <begin position="530"/>
        <end position="792"/>
    </location>
</feature>
<comment type="subcellular location">
    <subcellularLocation>
        <location evidence="1">Membrane</location>
    </subcellularLocation>
</comment>
<organism evidence="11 12">
    <name type="scientific">Corchorus capsularis</name>
    <name type="common">Jute</name>
    <dbReference type="NCBI Taxonomy" id="210143"/>
    <lineage>
        <taxon>Eukaryota</taxon>
        <taxon>Viridiplantae</taxon>
        <taxon>Streptophyta</taxon>
        <taxon>Embryophyta</taxon>
        <taxon>Tracheophyta</taxon>
        <taxon>Spermatophyta</taxon>
        <taxon>Magnoliopsida</taxon>
        <taxon>eudicotyledons</taxon>
        <taxon>Gunneridae</taxon>
        <taxon>Pentapetalae</taxon>
        <taxon>rosids</taxon>
        <taxon>malvids</taxon>
        <taxon>Malvales</taxon>
        <taxon>Malvaceae</taxon>
        <taxon>Grewioideae</taxon>
        <taxon>Apeibeae</taxon>
        <taxon>Corchorus</taxon>
    </lineage>
</organism>
<evidence type="ECO:0000256" key="8">
    <source>
        <dbReference type="SAM" id="Phobius"/>
    </source>
</evidence>
<dbReference type="OrthoDB" id="676979at2759"/>
<keyword evidence="12" id="KW-1185">Reference proteome</keyword>
<dbReference type="InterPro" id="IPR013210">
    <property type="entry name" value="LRR_N_plant-typ"/>
</dbReference>
<dbReference type="AlphaFoldDB" id="A0A1R3IYB0"/>
<dbReference type="Pfam" id="PF00560">
    <property type="entry name" value="LRR_1"/>
    <property type="match status" value="4"/>
</dbReference>
<accession>A0A1R3IYB0</accession>
<evidence type="ECO:0000256" key="3">
    <source>
        <dbReference type="ARBA" id="ARBA00022692"/>
    </source>
</evidence>
<keyword evidence="4" id="KW-0677">Repeat</keyword>
<proteinExistence type="predicted"/>
<feature type="signal peptide" evidence="9">
    <location>
        <begin position="1"/>
        <end position="33"/>
    </location>
</feature>
<protein>
    <recommendedName>
        <fullName evidence="10">Protein kinase domain-containing protein</fullName>
    </recommendedName>
</protein>
<dbReference type="STRING" id="210143.A0A1R3IYB0"/>
<dbReference type="FunFam" id="3.30.200.20:FF:000433">
    <property type="entry name" value="Predicted protein"/>
    <property type="match status" value="1"/>
</dbReference>
<dbReference type="Proteomes" id="UP000188268">
    <property type="component" value="Unassembled WGS sequence"/>
</dbReference>
<dbReference type="Pfam" id="PF08263">
    <property type="entry name" value="LRRNT_2"/>
    <property type="match status" value="1"/>
</dbReference>
<dbReference type="SUPFAM" id="SSF56112">
    <property type="entry name" value="Protein kinase-like (PK-like)"/>
    <property type="match status" value="1"/>
</dbReference>
<dbReference type="Gene3D" id="3.80.10.10">
    <property type="entry name" value="Ribonuclease Inhibitor"/>
    <property type="match status" value="3"/>
</dbReference>
<evidence type="ECO:0000313" key="11">
    <source>
        <dbReference type="EMBL" id="OMO87579.1"/>
    </source>
</evidence>
<evidence type="ECO:0000256" key="1">
    <source>
        <dbReference type="ARBA" id="ARBA00004370"/>
    </source>
</evidence>
<dbReference type="FunFam" id="1.10.510.10:FF:000448">
    <property type="entry name" value="Putative LRR receptor-like serine/threonine-protein kinase"/>
    <property type="match status" value="1"/>
</dbReference>
<feature type="chain" id="PRO_5012481195" description="Protein kinase domain-containing protein" evidence="9">
    <location>
        <begin position="34"/>
        <end position="886"/>
    </location>
</feature>
<comment type="caution">
    <text evidence="11">The sequence shown here is derived from an EMBL/GenBank/DDBJ whole genome shotgun (WGS) entry which is preliminary data.</text>
</comment>
<dbReference type="PANTHER" id="PTHR48007">
    <property type="entry name" value="LEUCINE-RICH REPEAT RECEPTOR-LIKE PROTEIN KINASE PXC1"/>
    <property type="match status" value="1"/>
</dbReference>
<feature type="transmembrane region" description="Helical" evidence="8">
    <location>
        <begin position="453"/>
        <end position="478"/>
    </location>
</feature>
<name>A0A1R3IYB0_COCAP</name>
<dbReference type="InterPro" id="IPR046959">
    <property type="entry name" value="PRK1-6/SRF4-like"/>
</dbReference>
<evidence type="ECO:0000256" key="9">
    <source>
        <dbReference type="SAM" id="SignalP"/>
    </source>
</evidence>
<dbReference type="PROSITE" id="PS50011">
    <property type="entry name" value="PROTEIN_KINASE_DOM"/>
    <property type="match status" value="1"/>
</dbReference>
<dbReference type="PRINTS" id="PR00019">
    <property type="entry name" value="LEURICHRPT"/>
</dbReference>
<dbReference type="InterPro" id="IPR003591">
    <property type="entry name" value="Leu-rich_rpt_typical-subtyp"/>
</dbReference>
<dbReference type="Pfam" id="PF07714">
    <property type="entry name" value="PK_Tyr_Ser-Thr"/>
    <property type="match status" value="1"/>
</dbReference>
<dbReference type="GO" id="GO:0016020">
    <property type="term" value="C:membrane"/>
    <property type="evidence" value="ECO:0007669"/>
    <property type="project" value="UniProtKB-SubCell"/>
</dbReference>
<dbReference type="Pfam" id="PF13855">
    <property type="entry name" value="LRR_8"/>
    <property type="match status" value="1"/>
</dbReference>
<evidence type="ECO:0000256" key="6">
    <source>
        <dbReference type="ARBA" id="ARBA00023136"/>
    </source>
</evidence>
<dbReference type="SMART" id="SM00369">
    <property type="entry name" value="LRR_TYP"/>
    <property type="match status" value="6"/>
</dbReference>
<evidence type="ECO:0000256" key="7">
    <source>
        <dbReference type="SAM" id="MobiDB-lite"/>
    </source>
</evidence>
<keyword evidence="5 8" id="KW-1133">Transmembrane helix</keyword>
<evidence type="ECO:0000256" key="2">
    <source>
        <dbReference type="ARBA" id="ARBA00022614"/>
    </source>
</evidence>
<dbReference type="InterPro" id="IPR032675">
    <property type="entry name" value="LRR_dom_sf"/>
</dbReference>
<dbReference type="InterPro" id="IPR011009">
    <property type="entry name" value="Kinase-like_dom_sf"/>
</dbReference>
<reference evidence="11 12" key="1">
    <citation type="submission" date="2013-09" db="EMBL/GenBank/DDBJ databases">
        <title>Corchorus capsularis genome sequencing.</title>
        <authorList>
            <person name="Alam M."/>
            <person name="Haque M.S."/>
            <person name="Islam M.S."/>
            <person name="Emdad E.M."/>
            <person name="Islam M.M."/>
            <person name="Ahmed B."/>
            <person name="Halim A."/>
            <person name="Hossen Q.M.M."/>
            <person name="Hossain M.Z."/>
            <person name="Ahmed R."/>
            <person name="Khan M.M."/>
            <person name="Islam R."/>
            <person name="Rashid M.M."/>
            <person name="Khan S.A."/>
            <person name="Rahman M.S."/>
            <person name="Alam M."/>
        </authorList>
    </citation>
    <scope>NUCLEOTIDE SEQUENCE [LARGE SCALE GENOMIC DNA]</scope>
    <source>
        <strain evidence="12">cv. CVL-1</strain>
        <tissue evidence="11">Whole seedling</tissue>
    </source>
</reference>
<dbReference type="InterPro" id="IPR000719">
    <property type="entry name" value="Prot_kinase_dom"/>
</dbReference>
<evidence type="ECO:0000256" key="5">
    <source>
        <dbReference type="ARBA" id="ARBA00022989"/>
    </source>
</evidence>
<keyword evidence="3 8" id="KW-0812">Transmembrane</keyword>
<dbReference type="InterPro" id="IPR001245">
    <property type="entry name" value="Ser-Thr/Tyr_kinase_cat_dom"/>
</dbReference>
<dbReference type="SUPFAM" id="SSF52058">
    <property type="entry name" value="L domain-like"/>
    <property type="match status" value="1"/>
</dbReference>
<evidence type="ECO:0000259" key="10">
    <source>
        <dbReference type="PROSITE" id="PS50011"/>
    </source>
</evidence>
<dbReference type="PANTHER" id="PTHR48007:SF81">
    <property type="entry name" value="PROTEIN KINASE DOMAIN-CONTAINING PROTEIN"/>
    <property type="match status" value="1"/>
</dbReference>
<dbReference type="Gene3D" id="3.30.200.20">
    <property type="entry name" value="Phosphorylase Kinase, domain 1"/>
    <property type="match status" value="1"/>
</dbReference>
<dbReference type="GO" id="GO:0004672">
    <property type="term" value="F:protein kinase activity"/>
    <property type="evidence" value="ECO:0007669"/>
    <property type="project" value="InterPro"/>
</dbReference>
<dbReference type="GO" id="GO:0005524">
    <property type="term" value="F:ATP binding"/>
    <property type="evidence" value="ECO:0007669"/>
    <property type="project" value="InterPro"/>
</dbReference>
<dbReference type="OMA" id="NWTTHHR"/>
<keyword evidence="6 8" id="KW-0472">Membrane</keyword>
<sequence>MKISSALPMEAQRSVLPIFLLALILFLIQCGIAQKVSISSPVERRALLDLRSSLGLRAKEWPIKADPCTSWRGVHCENGTVVNVTVSGLRRTRLGRLNPRFNVESLVNLTRLVSFNASGLPLPGSIPDWFGSQLVNLQNLDLRSCSVSGSIPSSLGNLSRLTSLYLSSNNLAGSIPAALGQLGNLQILDLSNNSLTGSIPSSFVSLGNIQRLELGSNYLSGSIPPGFGSLQGFQVFNVSDNNLSGSIPVQFGNLSGLVELDLSKNSLYGSLPEEFKTLKRLQKMVIGENELEGPLPVDLFSSLAALEVVDLSDNKLDGGLDWIFGSMPNLRFLDVSSNNFTGTLPVLNSNSSAASTAVFNLSNNFLYGTLNFSLGMFKSIDLSGNYFQGKIVNDSERSATINQNCLQKVQNQRSLEDCRLFYTERGLSFDNFGEPDTIQPPAAESGSKSRKRWIYILAGVFGGLGFIVILVLVLVLLLRKCDKGITTQRGADVGPVPEGDSPQLPKDPTNIAGSGDPFTFEQLLLATDHFSETNLIKHGHSGDLFRGVLEGGIPVVIKKVNVSSSKKESYMMELDLFRKLSHARFVPLLGHCLEDEADKLLVYKYMPNGDLAIMDASNHKCPSVVVNSESICQDIQATSILLDDKFEVRLGSLSEVRSQEGDTHQNVLTRLLWKPQTSSDPGPSGPGSSSTSTAYDVYCFGKVLLELITGKIGIGKADDASTREWLEHILPCISIYEKELVTKIMDPSLIVDEDLLEEVWAMAIVARSCLNPKPSKRPSMKHILKALENPLKVVREESFSSARLRTTSSRRSWSAAFFGSWRQSSSESANAQGHPNRDGFSGFRQSGRVGSHGSGGIEHSSSNKRLSNEIFPEPVDIQDMERLDEN</sequence>
<dbReference type="InterPro" id="IPR001611">
    <property type="entry name" value="Leu-rich_rpt"/>
</dbReference>
<feature type="region of interest" description="Disordered" evidence="7">
    <location>
        <begin position="826"/>
        <end position="886"/>
    </location>
</feature>
<evidence type="ECO:0000256" key="4">
    <source>
        <dbReference type="ARBA" id="ARBA00022737"/>
    </source>
</evidence>
<dbReference type="PROSITE" id="PS51450">
    <property type="entry name" value="LRR"/>
    <property type="match status" value="1"/>
</dbReference>
<dbReference type="FunFam" id="3.80.10.10:FF:000561">
    <property type="entry name" value="Probable LRR receptor-like serine/threonine-protein kinase At2g16250"/>
    <property type="match status" value="1"/>
</dbReference>
<dbReference type="Gene3D" id="1.10.510.10">
    <property type="entry name" value="Transferase(Phosphotransferase) domain 1"/>
    <property type="match status" value="1"/>
</dbReference>
<evidence type="ECO:0000313" key="12">
    <source>
        <dbReference type="Proteomes" id="UP000188268"/>
    </source>
</evidence>
<gene>
    <name evidence="11" type="ORF">CCACVL1_08912</name>
</gene>